<dbReference type="eggNOG" id="COG0451">
    <property type="taxonomic scope" value="Bacteria"/>
</dbReference>
<dbReference type="AlphaFoldDB" id="A0A0A3I7H1"/>
<dbReference type="GO" id="GO:0004029">
    <property type="term" value="F:aldehyde dehydrogenase (NAD+) activity"/>
    <property type="evidence" value="ECO:0007669"/>
    <property type="project" value="TreeGrafter"/>
</dbReference>
<evidence type="ECO:0000259" key="1">
    <source>
        <dbReference type="Pfam" id="PF01370"/>
    </source>
</evidence>
<dbReference type="SUPFAM" id="SSF51735">
    <property type="entry name" value="NAD(P)-binding Rossmann-fold domains"/>
    <property type="match status" value="1"/>
</dbReference>
<gene>
    <name evidence="2" type="ORF">CD29_09885</name>
</gene>
<evidence type="ECO:0000313" key="3">
    <source>
        <dbReference type="Proteomes" id="UP000030416"/>
    </source>
</evidence>
<dbReference type="Pfam" id="PF01370">
    <property type="entry name" value="Epimerase"/>
    <property type="match status" value="1"/>
</dbReference>
<accession>A0A0A3I7H1</accession>
<evidence type="ECO:0000313" key="2">
    <source>
        <dbReference type="EMBL" id="KGR78678.1"/>
    </source>
</evidence>
<organism evidence="2 3">
    <name type="scientific">Ureibacillus manganicus DSM 26584</name>
    <dbReference type="NCBI Taxonomy" id="1384049"/>
    <lineage>
        <taxon>Bacteria</taxon>
        <taxon>Bacillati</taxon>
        <taxon>Bacillota</taxon>
        <taxon>Bacilli</taxon>
        <taxon>Bacillales</taxon>
        <taxon>Caryophanaceae</taxon>
        <taxon>Ureibacillus</taxon>
    </lineage>
</organism>
<reference evidence="2 3" key="1">
    <citation type="submission" date="2014-02" db="EMBL/GenBank/DDBJ databases">
        <title>Draft genome sequence of Lysinibacillus manganicus DSM 26584T.</title>
        <authorList>
            <person name="Zhang F."/>
            <person name="Wang G."/>
            <person name="Zhang L."/>
        </authorList>
    </citation>
    <scope>NUCLEOTIDE SEQUENCE [LARGE SCALE GENOMIC DNA]</scope>
    <source>
        <strain evidence="2 3">DSM 26584</strain>
    </source>
</reference>
<dbReference type="PANTHER" id="PTHR48079:SF6">
    <property type="entry name" value="NAD(P)-BINDING DOMAIN-CONTAINING PROTEIN-RELATED"/>
    <property type="match status" value="1"/>
</dbReference>
<dbReference type="RefSeq" id="WP_036185880.1">
    <property type="nucleotide sequence ID" value="NZ_AVDA01000010.1"/>
</dbReference>
<dbReference type="STRING" id="1384049.CD29_09885"/>
<dbReference type="InterPro" id="IPR001509">
    <property type="entry name" value="Epimerase_deHydtase"/>
</dbReference>
<name>A0A0A3I7H1_9BACL</name>
<protein>
    <submittedName>
        <fullName evidence="2">NAD-dependent dehydratase</fullName>
    </submittedName>
</protein>
<dbReference type="GO" id="GO:0005737">
    <property type="term" value="C:cytoplasm"/>
    <property type="evidence" value="ECO:0007669"/>
    <property type="project" value="TreeGrafter"/>
</dbReference>
<comment type="caution">
    <text evidence="2">The sequence shown here is derived from an EMBL/GenBank/DDBJ whole genome shotgun (WGS) entry which is preliminary data.</text>
</comment>
<dbReference type="OrthoDB" id="9809586at2"/>
<feature type="domain" description="NAD-dependent epimerase/dehydratase" evidence="1">
    <location>
        <begin position="3"/>
        <end position="70"/>
    </location>
</feature>
<sequence>MKILVLGGTRFFGKKLVQLLVEEGHDVTIATRGNVQHTFGTQVKQVKVDRKDTNSLKLAVGEENWDVIYDNICFSPNEALAACEIFDGKTKKYILTSTLSTLDQQLGADLIEDDFNPYEYEIRYGDVEDFSYGEGKRLAEAVFFQKASFPVVAVRFPIVLGEDDYTKRLHFHIERVANEKVIGFANMNARMSYILSDDAAGFLRFAGISNIDGPYNATSSGSYSMQELIKLIEDATGKKAKITLVGDDESRSPFGVPKDWFMSPQKAFEAGYEFLHLNEWLPNLIQKLASEVK</sequence>
<proteinExistence type="predicted"/>
<dbReference type="PANTHER" id="PTHR48079">
    <property type="entry name" value="PROTEIN YEEZ"/>
    <property type="match status" value="1"/>
</dbReference>
<dbReference type="Proteomes" id="UP000030416">
    <property type="component" value="Unassembled WGS sequence"/>
</dbReference>
<dbReference type="InterPro" id="IPR036291">
    <property type="entry name" value="NAD(P)-bd_dom_sf"/>
</dbReference>
<dbReference type="EMBL" id="JPVN01000010">
    <property type="protein sequence ID" value="KGR78678.1"/>
    <property type="molecule type" value="Genomic_DNA"/>
</dbReference>
<dbReference type="InterPro" id="IPR051783">
    <property type="entry name" value="NAD(P)-dependent_oxidoreduct"/>
</dbReference>
<dbReference type="Gene3D" id="3.40.50.720">
    <property type="entry name" value="NAD(P)-binding Rossmann-like Domain"/>
    <property type="match status" value="1"/>
</dbReference>
<keyword evidence="3" id="KW-1185">Reference proteome</keyword>